<accession>A0A5J4FSG7</accession>
<dbReference type="AlphaFoldDB" id="A0A5J4FSG7"/>
<proteinExistence type="predicted"/>
<sequence>MHFFKLREQLINWVNLDEQMEINNTSINYEWNNLINITRNNGSIKKVIMLVFQKIFWGYQKAPLIKVI</sequence>
<evidence type="ECO:0000313" key="2">
    <source>
        <dbReference type="Proteomes" id="UP000326994"/>
    </source>
</evidence>
<dbReference type="EMBL" id="BKCF01000001">
    <property type="protein sequence ID" value="GEQ84997.1"/>
    <property type="molecule type" value="Genomic_DNA"/>
</dbReference>
<organism evidence="1 2">
    <name type="scientific">Patiriisocius marinistellae</name>
    <dbReference type="NCBI Taxonomy" id="2494560"/>
    <lineage>
        <taxon>Bacteria</taxon>
        <taxon>Pseudomonadati</taxon>
        <taxon>Bacteroidota</taxon>
        <taxon>Flavobacteriia</taxon>
        <taxon>Flavobacteriales</taxon>
        <taxon>Flavobacteriaceae</taxon>
        <taxon>Patiriisocius</taxon>
    </lineage>
</organism>
<dbReference type="Proteomes" id="UP000326994">
    <property type="component" value="Unassembled WGS sequence"/>
</dbReference>
<name>A0A5J4FSG7_9FLAO</name>
<comment type="caution">
    <text evidence="1">The sequence shown here is derived from an EMBL/GenBank/DDBJ whole genome shotgun (WGS) entry which is preliminary data.</text>
</comment>
<keyword evidence="2" id="KW-1185">Reference proteome</keyword>
<reference evidence="1 2" key="1">
    <citation type="submission" date="2019-08" db="EMBL/GenBank/DDBJ databases">
        <title>Ulvibacter marinistellae sp. nov., isolated from a starfish, Patiria pectinifera.</title>
        <authorList>
            <person name="Kawano K."/>
            <person name="Ushijima N."/>
            <person name="Kihara M."/>
            <person name="Itoh H."/>
        </authorList>
    </citation>
    <scope>NUCLEOTIDE SEQUENCE [LARGE SCALE GENOMIC DNA]</scope>
    <source>
        <strain evidence="1 2">KK4</strain>
    </source>
</reference>
<evidence type="ECO:0000313" key="1">
    <source>
        <dbReference type="EMBL" id="GEQ84997.1"/>
    </source>
</evidence>
<gene>
    <name evidence="1" type="ORF">ULMS_05050</name>
</gene>
<protein>
    <submittedName>
        <fullName evidence="1">Uncharacterized protein</fullName>
    </submittedName>
</protein>